<evidence type="ECO:0000256" key="3">
    <source>
        <dbReference type="ARBA" id="ARBA00022741"/>
    </source>
</evidence>
<dbReference type="EMBL" id="MH172539">
    <property type="protein sequence ID" value="QAA95946.1"/>
    <property type="molecule type" value="mRNA"/>
</dbReference>
<feature type="domain" description="ABC transporter" evidence="8">
    <location>
        <begin position="28"/>
        <end position="266"/>
    </location>
</feature>
<organism evidence="10">
    <name type="scientific">Diaphorina citri</name>
    <name type="common">Asian citrus psyllid</name>
    <dbReference type="NCBI Taxonomy" id="121845"/>
    <lineage>
        <taxon>Eukaryota</taxon>
        <taxon>Metazoa</taxon>
        <taxon>Ecdysozoa</taxon>
        <taxon>Arthropoda</taxon>
        <taxon>Hexapoda</taxon>
        <taxon>Insecta</taxon>
        <taxon>Pterygota</taxon>
        <taxon>Neoptera</taxon>
        <taxon>Paraneoptera</taxon>
        <taxon>Hemiptera</taxon>
        <taxon>Sternorrhyncha</taxon>
        <taxon>Psylloidea</taxon>
        <taxon>Psyllidae</taxon>
        <taxon>Diaphorininae</taxon>
        <taxon>Diaphorina</taxon>
    </lineage>
</organism>
<dbReference type="Pfam" id="PF12698">
    <property type="entry name" value="ABC2_membrane_3"/>
    <property type="match status" value="1"/>
</dbReference>
<dbReference type="PANTHER" id="PTHR43038:SF3">
    <property type="entry name" value="ABC TRANSPORTER G FAMILY MEMBER 20 ISOFORM X1"/>
    <property type="match status" value="1"/>
</dbReference>
<evidence type="ECO:0000256" key="6">
    <source>
        <dbReference type="ARBA" id="ARBA00023136"/>
    </source>
</evidence>
<dbReference type="AlphaFoldDB" id="A0A3R5WTD7"/>
<keyword evidence="4 10" id="KW-0067">ATP-binding</keyword>
<dbReference type="PANTHER" id="PTHR43038">
    <property type="entry name" value="ATP-BINDING CASSETTE, SUB-FAMILY H, MEMBER 1"/>
    <property type="match status" value="1"/>
</dbReference>
<feature type="transmembrane region" description="Helical" evidence="7">
    <location>
        <begin position="599"/>
        <end position="622"/>
    </location>
</feature>
<dbReference type="SMART" id="SM00382">
    <property type="entry name" value="AAA"/>
    <property type="match status" value="1"/>
</dbReference>
<evidence type="ECO:0000256" key="7">
    <source>
        <dbReference type="SAM" id="Phobius"/>
    </source>
</evidence>
<evidence type="ECO:0000256" key="4">
    <source>
        <dbReference type="ARBA" id="ARBA00022840"/>
    </source>
</evidence>
<protein>
    <submittedName>
        <fullName evidence="10">ATP-binding cassette sub-family H member 13</fullName>
    </submittedName>
</protein>
<keyword evidence="6 7" id="KW-0472">Membrane</keyword>
<evidence type="ECO:0000259" key="9">
    <source>
        <dbReference type="PROSITE" id="PS51012"/>
    </source>
</evidence>
<dbReference type="PROSITE" id="PS50893">
    <property type="entry name" value="ABC_TRANSPORTER_2"/>
    <property type="match status" value="1"/>
</dbReference>
<keyword evidence="5 7" id="KW-1133">Transmembrane helix</keyword>
<evidence type="ECO:0000259" key="8">
    <source>
        <dbReference type="PROSITE" id="PS50893"/>
    </source>
</evidence>
<evidence type="ECO:0000313" key="10">
    <source>
        <dbReference type="EMBL" id="QAA95946.1"/>
    </source>
</evidence>
<dbReference type="Pfam" id="PF00005">
    <property type="entry name" value="ABC_tran"/>
    <property type="match status" value="1"/>
</dbReference>
<feature type="domain" description="ABC transmembrane type-2" evidence="9">
    <location>
        <begin position="487"/>
        <end position="715"/>
    </location>
</feature>
<dbReference type="InterPro" id="IPR003593">
    <property type="entry name" value="AAA+_ATPase"/>
</dbReference>
<dbReference type="InterPro" id="IPR047817">
    <property type="entry name" value="ABC2_TM_bact-type"/>
</dbReference>
<evidence type="ECO:0000256" key="5">
    <source>
        <dbReference type="ARBA" id="ARBA00022989"/>
    </source>
</evidence>
<evidence type="ECO:0000256" key="2">
    <source>
        <dbReference type="ARBA" id="ARBA00022692"/>
    </source>
</evidence>
<name>A0A3R5WTD7_DIACI</name>
<dbReference type="GO" id="GO:0016020">
    <property type="term" value="C:membrane"/>
    <property type="evidence" value="ECO:0007669"/>
    <property type="project" value="UniProtKB-SubCell"/>
</dbReference>
<dbReference type="InterPro" id="IPR027417">
    <property type="entry name" value="P-loop_NTPase"/>
</dbReference>
<dbReference type="GO" id="GO:0140359">
    <property type="term" value="F:ABC-type transporter activity"/>
    <property type="evidence" value="ECO:0007669"/>
    <property type="project" value="InterPro"/>
</dbReference>
<proteinExistence type="evidence at transcript level"/>
<accession>A0A3R5WTD7</accession>
<evidence type="ECO:0000256" key="1">
    <source>
        <dbReference type="ARBA" id="ARBA00004141"/>
    </source>
</evidence>
<feature type="transmembrane region" description="Helical" evidence="7">
    <location>
        <begin position="634"/>
        <end position="652"/>
    </location>
</feature>
<feature type="transmembrane region" description="Helical" evidence="7">
    <location>
        <begin position="566"/>
        <end position="593"/>
    </location>
</feature>
<feature type="transmembrane region" description="Helical" evidence="7">
    <location>
        <begin position="330"/>
        <end position="349"/>
    </location>
</feature>
<dbReference type="InterPro" id="IPR003439">
    <property type="entry name" value="ABC_transporter-like_ATP-bd"/>
</dbReference>
<gene>
    <name evidence="10" type="primary">ABCH13</name>
</gene>
<keyword evidence="2 7" id="KW-0812">Transmembrane</keyword>
<dbReference type="Gene3D" id="3.40.50.300">
    <property type="entry name" value="P-loop containing nucleotide triphosphate hydrolases"/>
    <property type="match status" value="1"/>
</dbReference>
<comment type="subcellular location">
    <subcellularLocation>
        <location evidence="1">Membrane</location>
        <topology evidence="1">Multi-pass membrane protein</topology>
    </subcellularLocation>
</comment>
<feature type="transmembrane region" description="Helical" evidence="7">
    <location>
        <begin position="693"/>
        <end position="713"/>
    </location>
</feature>
<dbReference type="SUPFAM" id="SSF52540">
    <property type="entry name" value="P-loop containing nucleoside triphosphate hydrolases"/>
    <property type="match status" value="1"/>
</dbReference>
<keyword evidence="3" id="KW-0547">Nucleotide-binding</keyword>
<reference evidence="10" key="1">
    <citation type="submission" date="2018-04" db="EMBL/GenBank/DDBJ databases">
        <title>The ABC transporter gene family of Asian Citrus Psyllid, Diaphorina citri.</title>
        <authorList>
            <person name="Wang Z."/>
            <person name="Zeng X."/>
        </authorList>
    </citation>
    <scope>NUCLEOTIDE SEQUENCE</scope>
</reference>
<sequence>MNKSVVFDTPGTSVKNIKQDEHPYAVVLKNTKVEYGSNIPILGRLKPSNVVLNNCSLVVKRREFFVLLGASSAGKTTLLKAIVGLKNISQGEIWVLGGHPASIYHKTAGSKVGYMPQELAMFGELTIKETLNFFGMIYGMDESIWLFQMRKYSHVLKLPNLERPVKYLSGGQKRRLSFTIAILHKPQLIILDEPCVGVDPLVRKRMWDLLQVFVGKGRTVIMTTQYIEEANDASEVAFLYKGRIIAQDSPDGFKSKYSMPKLSDVFYKITNDDGTSSGPPAETSKAEEPEVKLEYIHTPFIRKIFPDMGTNKMQAMLFKNRIRYTRNWKLILFLLVLPIFQVAIFNATMGSPPAGLKMGVVNYELRGEFERSGNNSPYCPVNHDCLIKSPKARKSCTLLSCLDKDTIKLKYFPDEESAEEALKNGETYGTLRFEEGFTPSLSKYAMRTASPDDFKRCQLYVRLDKTSNEETTVLKSEIHSAYQKFREKLADECGQSREGVQMPIVYLPPIYGKNELQMKDFVAPGALCVIVFFLSVSITALTLLTDKTEGLLQRSYVAGVTFTQMLLAHTAIQFLIVLIQAILVVLFHIGVFGNECKGIYILVVILLIFQGMVGANLGFFISAICSKEETAIELSLGLLFPIILLSGMFWTLDGMDPIPRFISRRLPMSYAIVSGRDIMIRGWYLTDWEVTRGLLASIIWAAVFWVLALLVTINTHK</sequence>
<feature type="transmembrane region" description="Helical" evidence="7">
    <location>
        <begin position="521"/>
        <end position="545"/>
    </location>
</feature>
<dbReference type="PROSITE" id="PS51012">
    <property type="entry name" value="ABC_TM2"/>
    <property type="match status" value="1"/>
</dbReference>
<dbReference type="InterPro" id="IPR013525">
    <property type="entry name" value="ABC2_TM"/>
</dbReference>
<dbReference type="GO" id="GO:0005524">
    <property type="term" value="F:ATP binding"/>
    <property type="evidence" value="ECO:0007669"/>
    <property type="project" value="UniProtKB-KW"/>
</dbReference>
<dbReference type="GO" id="GO:0016887">
    <property type="term" value="F:ATP hydrolysis activity"/>
    <property type="evidence" value="ECO:0007669"/>
    <property type="project" value="InterPro"/>
</dbReference>